<evidence type="ECO:0000256" key="3">
    <source>
        <dbReference type="ARBA" id="ARBA00023268"/>
    </source>
</evidence>
<keyword evidence="2" id="KW-0456">Lyase</keyword>
<dbReference type="EMBL" id="CM000781">
    <property type="protein sequence ID" value="AQK69876.1"/>
    <property type="molecule type" value="Genomic_DNA"/>
</dbReference>
<sequence>MAAGSIRVTMEVGADGVALITIANPPVNALHPIIIAGLKDKYAEAMRRDDVKAIVLTGRDGTQVVEARKQGRYFDITLGCHARISTPEAQLGLPELTLGIIPGFGGTQRLPRLVGLPKAIEMMLGREGMKQPVTA</sequence>
<evidence type="ECO:0000256" key="1">
    <source>
        <dbReference type="ARBA" id="ARBA00023235"/>
    </source>
</evidence>
<dbReference type="PANTHER" id="PTHR23309:SF49">
    <property type="entry name" value="PEROXISOMAL BIFUNCTIONAL ENZYME"/>
    <property type="match status" value="1"/>
</dbReference>
<reference evidence="4" key="1">
    <citation type="submission" date="2015-12" db="EMBL/GenBank/DDBJ databases">
        <title>Update maize B73 reference genome by single molecule sequencing technologies.</title>
        <authorList>
            <consortium name="Maize Genome Sequencing Project"/>
            <person name="Ware D."/>
        </authorList>
    </citation>
    <scope>NUCLEOTIDE SEQUENCE</scope>
    <source>
        <tissue evidence="4">Seedling</tissue>
    </source>
</reference>
<evidence type="ECO:0000256" key="2">
    <source>
        <dbReference type="ARBA" id="ARBA00023239"/>
    </source>
</evidence>
<keyword evidence="1" id="KW-0413">Isomerase</keyword>
<dbReference type="PANTHER" id="PTHR23309">
    <property type="entry name" value="3-HYDROXYACYL-COA DEHYROGENASE"/>
    <property type="match status" value="1"/>
</dbReference>
<proteinExistence type="predicted"/>
<dbReference type="Gene3D" id="3.90.226.10">
    <property type="entry name" value="2-enoyl-CoA Hydratase, Chain A, domain 1"/>
    <property type="match status" value="2"/>
</dbReference>
<dbReference type="CDD" id="cd06558">
    <property type="entry name" value="crotonase-like"/>
    <property type="match status" value="1"/>
</dbReference>
<organism evidence="4">
    <name type="scientific">Zea mays</name>
    <name type="common">Maize</name>
    <dbReference type="NCBI Taxonomy" id="4577"/>
    <lineage>
        <taxon>Eukaryota</taxon>
        <taxon>Viridiplantae</taxon>
        <taxon>Streptophyta</taxon>
        <taxon>Embryophyta</taxon>
        <taxon>Tracheophyta</taxon>
        <taxon>Spermatophyta</taxon>
        <taxon>Magnoliopsida</taxon>
        <taxon>Liliopsida</taxon>
        <taxon>Poales</taxon>
        <taxon>Poaceae</taxon>
        <taxon>PACMAD clade</taxon>
        <taxon>Panicoideae</taxon>
        <taxon>Andropogonodae</taxon>
        <taxon>Andropogoneae</taxon>
        <taxon>Tripsacinae</taxon>
        <taxon>Zea</taxon>
    </lineage>
</organism>
<accession>A0A1D6H4Y0</accession>
<keyword evidence="3" id="KW-0511">Multifunctional enzyme</keyword>
<dbReference type="InterPro" id="IPR029045">
    <property type="entry name" value="ClpP/crotonase-like_dom_sf"/>
</dbReference>
<gene>
    <name evidence="4" type="ORF">ZEAMMB73_Zm00001d015992</name>
</gene>
<dbReference type="InterPro" id="IPR001753">
    <property type="entry name" value="Enoyl-CoA_hydra/iso"/>
</dbReference>
<protein>
    <submittedName>
        <fullName evidence="4">Uncharacterized protein</fullName>
    </submittedName>
</protein>
<dbReference type="GO" id="GO:0016829">
    <property type="term" value="F:lyase activity"/>
    <property type="evidence" value="ECO:0007669"/>
    <property type="project" value="UniProtKB-KW"/>
</dbReference>
<dbReference type="GO" id="GO:0016853">
    <property type="term" value="F:isomerase activity"/>
    <property type="evidence" value="ECO:0007669"/>
    <property type="project" value="UniProtKB-KW"/>
</dbReference>
<dbReference type="SUPFAM" id="SSF52096">
    <property type="entry name" value="ClpP/crotonase"/>
    <property type="match status" value="1"/>
</dbReference>
<dbReference type="AlphaFoldDB" id="A0A1D6H4Y0"/>
<evidence type="ECO:0000313" key="4">
    <source>
        <dbReference type="EMBL" id="AQK69876.1"/>
    </source>
</evidence>
<dbReference type="Pfam" id="PF00378">
    <property type="entry name" value="ECH_1"/>
    <property type="match status" value="1"/>
</dbReference>
<name>A0A1D6H4Y0_MAIZE</name>